<gene>
    <name evidence="1" type="ORF">GCM10009811_00350</name>
</gene>
<sequence>MVAGIAVIGAARVMVVTVGATGPIAPSARTGTTEGSGPSGVLHAMVMSGAAPGMVVVTVGATGPIAPSARTGTTEGSGPSGVLHVTVMTGAAPGTAVVTGAAPGTAVVTVGATGPIAPSARTGTTEGSGPSGVLHVTVMTGAAPGTAVVTVGATGPIAPSARTGTTEGSGPSGVFHAMVMIGVVAVMRTAEARVPEGTVGATAPIGRNDQSATTAVTVPRGVRVVTILEVHGRTAAVAGGTSAICGRGISTGASLVPIGHGSCRLRKALPARNWTARSGLSFAL</sequence>
<evidence type="ECO:0000313" key="2">
    <source>
        <dbReference type="Proteomes" id="UP001499938"/>
    </source>
</evidence>
<proteinExistence type="predicted"/>
<organism evidence="1 2">
    <name type="scientific">Nostocoides veronense</name>
    <dbReference type="NCBI Taxonomy" id="330836"/>
    <lineage>
        <taxon>Bacteria</taxon>
        <taxon>Bacillati</taxon>
        <taxon>Actinomycetota</taxon>
        <taxon>Actinomycetes</taxon>
        <taxon>Micrococcales</taxon>
        <taxon>Intrasporangiaceae</taxon>
        <taxon>Nostocoides</taxon>
    </lineage>
</organism>
<comment type="caution">
    <text evidence="1">The sequence shown here is derived from an EMBL/GenBank/DDBJ whole genome shotgun (WGS) entry which is preliminary data.</text>
</comment>
<dbReference type="Proteomes" id="UP001499938">
    <property type="component" value="Unassembled WGS sequence"/>
</dbReference>
<accession>A0ABN2L859</accession>
<reference evidence="1 2" key="1">
    <citation type="journal article" date="2019" name="Int. J. Syst. Evol. Microbiol.">
        <title>The Global Catalogue of Microorganisms (GCM) 10K type strain sequencing project: providing services to taxonomists for standard genome sequencing and annotation.</title>
        <authorList>
            <consortium name="The Broad Institute Genomics Platform"/>
            <consortium name="The Broad Institute Genome Sequencing Center for Infectious Disease"/>
            <person name="Wu L."/>
            <person name="Ma J."/>
        </authorList>
    </citation>
    <scope>NUCLEOTIDE SEQUENCE [LARGE SCALE GENOMIC DNA]</scope>
    <source>
        <strain evidence="1 2">JCM 15592</strain>
    </source>
</reference>
<protein>
    <submittedName>
        <fullName evidence="1">Uncharacterized protein</fullName>
    </submittedName>
</protein>
<name>A0ABN2L859_9MICO</name>
<keyword evidence="2" id="KW-1185">Reference proteome</keyword>
<evidence type="ECO:0000313" key="1">
    <source>
        <dbReference type="EMBL" id="GAA1778845.1"/>
    </source>
</evidence>
<dbReference type="EMBL" id="BAAAPO010000001">
    <property type="protein sequence ID" value="GAA1778845.1"/>
    <property type="molecule type" value="Genomic_DNA"/>
</dbReference>